<reference evidence="2 3" key="1">
    <citation type="submission" date="2019-07" db="EMBL/GenBank/DDBJ databases">
        <title>The First High-Quality Draft Genome Sequence of the Causal Agent of the Current Panama Disease Epidemic.</title>
        <authorList>
            <person name="Warmington R.J."/>
            <person name="Kay W."/>
            <person name="Jeffries A."/>
            <person name="Bebber D."/>
            <person name="Moore K."/>
            <person name="Studholme D.J."/>
        </authorList>
    </citation>
    <scope>NUCLEOTIDE SEQUENCE [LARGE SCALE GENOMIC DNA]</scope>
    <source>
        <strain evidence="2 3">TR4</strain>
    </source>
</reference>
<gene>
    <name evidence="2" type="ORF">FocTR4_00006229</name>
</gene>
<organism evidence="2 3">
    <name type="scientific">Fusarium oxysporum f. sp. cubense</name>
    <dbReference type="NCBI Taxonomy" id="61366"/>
    <lineage>
        <taxon>Eukaryota</taxon>
        <taxon>Fungi</taxon>
        <taxon>Dikarya</taxon>
        <taxon>Ascomycota</taxon>
        <taxon>Pezizomycotina</taxon>
        <taxon>Sordariomycetes</taxon>
        <taxon>Hypocreomycetidae</taxon>
        <taxon>Hypocreales</taxon>
        <taxon>Nectriaceae</taxon>
        <taxon>Fusarium</taxon>
        <taxon>Fusarium oxysporum species complex</taxon>
    </lineage>
</organism>
<dbReference type="AlphaFoldDB" id="A0A5C6TMH4"/>
<evidence type="ECO:0000256" key="1">
    <source>
        <dbReference type="SAM" id="MobiDB-lite"/>
    </source>
</evidence>
<name>A0A5C6TMH4_FUSOC</name>
<dbReference type="EMBL" id="VMNF01000003">
    <property type="protein sequence ID" value="TXC11278.1"/>
    <property type="molecule type" value="Genomic_DNA"/>
</dbReference>
<dbReference type="Proteomes" id="UP000321331">
    <property type="component" value="Unassembled WGS sequence"/>
</dbReference>
<sequence>MNVPTWTSGDEILDGKWNRTPSDDGPISKSGGKFLVIGVPKNLFLSSSSSAMYGASDAETGGQ</sequence>
<accession>A0A5C6TMH4</accession>
<evidence type="ECO:0000313" key="2">
    <source>
        <dbReference type="EMBL" id="TXC11278.1"/>
    </source>
</evidence>
<comment type="caution">
    <text evidence="2">The sequence shown here is derived from an EMBL/GenBank/DDBJ whole genome shotgun (WGS) entry which is preliminary data.</text>
</comment>
<feature type="region of interest" description="Disordered" evidence="1">
    <location>
        <begin position="1"/>
        <end position="29"/>
    </location>
</feature>
<proteinExistence type="predicted"/>
<evidence type="ECO:0000313" key="3">
    <source>
        <dbReference type="Proteomes" id="UP000321331"/>
    </source>
</evidence>
<protein>
    <submittedName>
        <fullName evidence="2">Uncharacterized protein</fullName>
    </submittedName>
</protein>